<keyword evidence="3" id="KW-1185">Reference proteome</keyword>
<dbReference type="AlphaFoldDB" id="A0AB34GUG6"/>
<protein>
    <submittedName>
        <fullName evidence="2">Uncharacterized protein</fullName>
    </submittedName>
</protein>
<feature type="region of interest" description="Disordered" evidence="1">
    <location>
        <begin position="1"/>
        <end position="53"/>
    </location>
</feature>
<dbReference type="Proteomes" id="UP001159641">
    <property type="component" value="Unassembled WGS sequence"/>
</dbReference>
<evidence type="ECO:0000313" key="2">
    <source>
        <dbReference type="EMBL" id="KAJ8782602.1"/>
    </source>
</evidence>
<gene>
    <name evidence="2" type="ORF">J1605_000581</name>
</gene>
<evidence type="ECO:0000256" key="1">
    <source>
        <dbReference type="SAM" id="MobiDB-lite"/>
    </source>
</evidence>
<accession>A0AB34GUG6</accession>
<feature type="compositionally biased region" description="Basic and acidic residues" evidence="1">
    <location>
        <begin position="10"/>
        <end position="19"/>
    </location>
</feature>
<evidence type="ECO:0000313" key="3">
    <source>
        <dbReference type="Proteomes" id="UP001159641"/>
    </source>
</evidence>
<sequence length="93" mass="10505">MAGPAASKHKGNEAADRAPAKALLSVRRTPQRPPPGSARRRLRPPPPPPQPFALKNLQSIMELLYWLLEEGDSEDREFIKKPKTLCRTKYLHI</sequence>
<comment type="caution">
    <text evidence="2">The sequence shown here is derived from an EMBL/GenBank/DDBJ whole genome shotgun (WGS) entry which is preliminary data.</text>
</comment>
<proteinExistence type="predicted"/>
<reference evidence="2 3" key="1">
    <citation type="submission" date="2022-11" db="EMBL/GenBank/DDBJ databases">
        <title>Whole genome sequence of Eschrichtius robustus ER-17-0199.</title>
        <authorList>
            <person name="Bruniche-Olsen A."/>
            <person name="Black A.N."/>
            <person name="Fields C.J."/>
            <person name="Walden K."/>
            <person name="Dewoody J.A."/>
        </authorList>
    </citation>
    <scope>NUCLEOTIDE SEQUENCE [LARGE SCALE GENOMIC DNA]</scope>
    <source>
        <strain evidence="2">ER-17-0199</strain>
        <tissue evidence="2">Blubber</tissue>
    </source>
</reference>
<dbReference type="EMBL" id="JAIQCJ010002103">
    <property type="protein sequence ID" value="KAJ8782602.1"/>
    <property type="molecule type" value="Genomic_DNA"/>
</dbReference>
<organism evidence="2 3">
    <name type="scientific">Eschrichtius robustus</name>
    <name type="common">California gray whale</name>
    <name type="synonym">Eschrichtius gibbosus</name>
    <dbReference type="NCBI Taxonomy" id="9764"/>
    <lineage>
        <taxon>Eukaryota</taxon>
        <taxon>Metazoa</taxon>
        <taxon>Chordata</taxon>
        <taxon>Craniata</taxon>
        <taxon>Vertebrata</taxon>
        <taxon>Euteleostomi</taxon>
        <taxon>Mammalia</taxon>
        <taxon>Eutheria</taxon>
        <taxon>Laurasiatheria</taxon>
        <taxon>Artiodactyla</taxon>
        <taxon>Whippomorpha</taxon>
        <taxon>Cetacea</taxon>
        <taxon>Mysticeti</taxon>
        <taxon>Eschrichtiidae</taxon>
        <taxon>Eschrichtius</taxon>
    </lineage>
</organism>
<name>A0AB34GUG6_ESCRO</name>